<accession>A0A9P6D2C6</accession>
<dbReference type="AlphaFoldDB" id="A0A9P6D2C6"/>
<keyword evidence="2" id="KW-1185">Reference proteome</keyword>
<evidence type="ECO:0000313" key="2">
    <source>
        <dbReference type="Proteomes" id="UP000807025"/>
    </source>
</evidence>
<name>A0A9P6D2C6_PLEER</name>
<organism evidence="1 2">
    <name type="scientific">Pleurotus eryngii</name>
    <name type="common">Boletus of the steppes</name>
    <dbReference type="NCBI Taxonomy" id="5323"/>
    <lineage>
        <taxon>Eukaryota</taxon>
        <taxon>Fungi</taxon>
        <taxon>Dikarya</taxon>
        <taxon>Basidiomycota</taxon>
        <taxon>Agaricomycotina</taxon>
        <taxon>Agaricomycetes</taxon>
        <taxon>Agaricomycetidae</taxon>
        <taxon>Agaricales</taxon>
        <taxon>Pleurotineae</taxon>
        <taxon>Pleurotaceae</taxon>
        <taxon>Pleurotus</taxon>
    </lineage>
</organism>
<sequence>MNREEIAYGILQSSVYLESRQDEVRCALSAAPATRATTPTRSINLLSISNHVDQLAPRKILDDTAPVAIFAYHPRSRFATNLAHGVEFPTFLVDLIVTILRIRPHFVLFHFIGRSAPALVWNPESVQCPGCAVVYVSVLGHWSPDLPPSSTFNITNALAASIHNSDFPVYICVDPLQSSHSLPRA</sequence>
<gene>
    <name evidence="1" type="ORF">BDN71DRAFT_1511827</name>
</gene>
<dbReference type="Proteomes" id="UP000807025">
    <property type="component" value="Unassembled WGS sequence"/>
</dbReference>
<evidence type="ECO:0000313" key="1">
    <source>
        <dbReference type="EMBL" id="KAF9489816.1"/>
    </source>
</evidence>
<comment type="caution">
    <text evidence="1">The sequence shown here is derived from an EMBL/GenBank/DDBJ whole genome shotgun (WGS) entry which is preliminary data.</text>
</comment>
<proteinExistence type="predicted"/>
<reference evidence="1" key="1">
    <citation type="submission" date="2020-11" db="EMBL/GenBank/DDBJ databases">
        <authorList>
            <consortium name="DOE Joint Genome Institute"/>
            <person name="Ahrendt S."/>
            <person name="Riley R."/>
            <person name="Andreopoulos W."/>
            <person name="Labutti K."/>
            <person name="Pangilinan J."/>
            <person name="Ruiz-Duenas F.J."/>
            <person name="Barrasa J.M."/>
            <person name="Sanchez-Garcia M."/>
            <person name="Camarero S."/>
            <person name="Miyauchi S."/>
            <person name="Serrano A."/>
            <person name="Linde D."/>
            <person name="Babiker R."/>
            <person name="Drula E."/>
            <person name="Ayuso-Fernandez I."/>
            <person name="Pacheco R."/>
            <person name="Padilla G."/>
            <person name="Ferreira P."/>
            <person name="Barriuso J."/>
            <person name="Kellner H."/>
            <person name="Castanera R."/>
            <person name="Alfaro M."/>
            <person name="Ramirez L."/>
            <person name="Pisabarro A.G."/>
            <person name="Kuo A."/>
            <person name="Tritt A."/>
            <person name="Lipzen A."/>
            <person name="He G."/>
            <person name="Yan M."/>
            <person name="Ng V."/>
            <person name="Cullen D."/>
            <person name="Martin F."/>
            <person name="Rosso M.-N."/>
            <person name="Henrissat B."/>
            <person name="Hibbett D."/>
            <person name="Martinez A.T."/>
            <person name="Grigoriev I.V."/>
        </authorList>
    </citation>
    <scope>NUCLEOTIDE SEQUENCE</scope>
    <source>
        <strain evidence="1">ATCC 90797</strain>
    </source>
</reference>
<protein>
    <submittedName>
        <fullName evidence="1">Uncharacterized protein</fullName>
    </submittedName>
</protein>
<dbReference type="EMBL" id="MU154659">
    <property type="protein sequence ID" value="KAF9489816.1"/>
    <property type="molecule type" value="Genomic_DNA"/>
</dbReference>